<dbReference type="InterPro" id="IPR011611">
    <property type="entry name" value="PfkB_dom"/>
</dbReference>
<reference evidence="2" key="1">
    <citation type="submission" date="2021-04" db="EMBL/GenBank/DDBJ databases">
        <title>Taxonomic assessment of Weissella genus.</title>
        <authorList>
            <person name="Fanelli F."/>
            <person name="Chieffi D."/>
            <person name="Dell'Aquila A."/>
            <person name="Gyu-Sung C."/>
            <person name="Franz C.M.A.P."/>
            <person name="Fusco V."/>
        </authorList>
    </citation>
    <scope>NUCLEOTIDE SEQUENCE</scope>
    <source>
        <strain evidence="2">LMG 25373</strain>
    </source>
</reference>
<dbReference type="Gene3D" id="3.40.1190.20">
    <property type="match status" value="1"/>
</dbReference>
<evidence type="ECO:0000313" key="3">
    <source>
        <dbReference type="Proteomes" id="UP001057481"/>
    </source>
</evidence>
<dbReference type="EMBL" id="JAGMVS010000064">
    <property type="protein sequence ID" value="MCM2437465.1"/>
    <property type="molecule type" value="Genomic_DNA"/>
</dbReference>
<comment type="caution">
    <text evidence="2">The sequence shown here is derived from an EMBL/GenBank/DDBJ whole genome shotgun (WGS) entry which is preliminary data.</text>
</comment>
<dbReference type="Proteomes" id="UP001057481">
    <property type="component" value="Unassembled WGS sequence"/>
</dbReference>
<dbReference type="RefSeq" id="WP_205143577.1">
    <property type="nucleotide sequence ID" value="NZ_JAFBDN010000007.1"/>
</dbReference>
<dbReference type="SUPFAM" id="SSF53613">
    <property type="entry name" value="Ribokinase-like"/>
    <property type="match status" value="1"/>
</dbReference>
<evidence type="ECO:0000313" key="2">
    <source>
        <dbReference type="EMBL" id="MCM2437465.1"/>
    </source>
</evidence>
<dbReference type="Pfam" id="PF00294">
    <property type="entry name" value="PfkB"/>
    <property type="match status" value="1"/>
</dbReference>
<accession>A0ABT0VIK6</accession>
<protein>
    <recommendedName>
        <fullName evidence="1">Carbohydrate kinase PfkB domain-containing protein</fullName>
    </recommendedName>
</protein>
<gene>
    <name evidence="2" type="ORF">KAK10_06040</name>
</gene>
<organism evidence="2 3">
    <name type="scientific">Periweissella beninensis</name>
    <dbReference type="NCBI Taxonomy" id="504936"/>
    <lineage>
        <taxon>Bacteria</taxon>
        <taxon>Bacillati</taxon>
        <taxon>Bacillota</taxon>
        <taxon>Bacilli</taxon>
        <taxon>Lactobacillales</taxon>
        <taxon>Lactobacillaceae</taxon>
        <taxon>Periweissella</taxon>
    </lineage>
</organism>
<sequence>MSEFLTISEPIVAFKEVQKIDQKTGSAVTYQQTLDGVNTKFAIGLAHLGHSASVITRVGDDPLGVVVKNELLKQQVSIENLEMTSDYNTTAKLVADEERYLNDKYSAFKYLSQQQIQNVALHDVKVGHIAGSLSLISPQVDDAINILIQRLRDEKVVITYAPMLYTIMPNITQEVVTKMNGYAKYAKYVLLTQEEAQQLVGTDDFEIVADYYFKNSSVTQVVIVGDINKGVTGKVRGEVTASMPFTTKFDVAIRHQVELGCMLGILSAVLEKMSLRAILKRSVALTDIIIKEPVMTNGYPTSARLSEFYRANLVNN</sequence>
<proteinExistence type="predicted"/>
<evidence type="ECO:0000259" key="1">
    <source>
        <dbReference type="Pfam" id="PF00294"/>
    </source>
</evidence>
<feature type="domain" description="Carbohydrate kinase PfkB" evidence="1">
    <location>
        <begin position="41"/>
        <end position="225"/>
    </location>
</feature>
<keyword evidence="3" id="KW-1185">Reference proteome</keyword>
<name>A0ABT0VIK6_9LACO</name>
<dbReference type="InterPro" id="IPR029056">
    <property type="entry name" value="Ribokinase-like"/>
</dbReference>